<gene>
    <name evidence="2" type="ORF">Pflav_074190</name>
</gene>
<dbReference type="AlphaFoldDB" id="A0A6F8Y4Q8"/>
<sequence length="69" mass="6588">MDIAETGGASRKSYPSSSQKRPVLGVPHTGQTSPDGGGDEVAAAVGVGVGAGEEAGVGAAPILAPQTSQ</sequence>
<accession>A0A6F8Y4Q8</accession>
<organism evidence="2 3">
    <name type="scientific">Phytohabitans flavus</name>
    <dbReference type="NCBI Taxonomy" id="1076124"/>
    <lineage>
        <taxon>Bacteria</taxon>
        <taxon>Bacillati</taxon>
        <taxon>Actinomycetota</taxon>
        <taxon>Actinomycetes</taxon>
        <taxon>Micromonosporales</taxon>
        <taxon>Micromonosporaceae</taxon>
    </lineage>
</organism>
<dbReference type="EMBL" id="AP022870">
    <property type="protein sequence ID" value="BCB81009.1"/>
    <property type="molecule type" value="Genomic_DNA"/>
</dbReference>
<reference evidence="2 3" key="1">
    <citation type="submission" date="2020-03" db="EMBL/GenBank/DDBJ databases">
        <title>Whole genome shotgun sequence of Phytohabitans flavus NBRC 107702.</title>
        <authorList>
            <person name="Komaki H."/>
            <person name="Tamura T."/>
        </authorList>
    </citation>
    <scope>NUCLEOTIDE SEQUENCE [LARGE SCALE GENOMIC DNA]</scope>
    <source>
        <strain evidence="2 3">NBRC 107702</strain>
    </source>
</reference>
<evidence type="ECO:0000313" key="2">
    <source>
        <dbReference type="EMBL" id="BCB81009.1"/>
    </source>
</evidence>
<protein>
    <submittedName>
        <fullName evidence="2">Uncharacterized protein</fullName>
    </submittedName>
</protein>
<feature type="region of interest" description="Disordered" evidence="1">
    <location>
        <begin position="1"/>
        <end position="45"/>
    </location>
</feature>
<dbReference type="KEGG" id="pfla:Pflav_074190"/>
<keyword evidence="3" id="KW-1185">Reference proteome</keyword>
<proteinExistence type="predicted"/>
<evidence type="ECO:0000256" key="1">
    <source>
        <dbReference type="SAM" id="MobiDB-lite"/>
    </source>
</evidence>
<dbReference type="RefSeq" id="WP_197938816.1">
    <property type="nucleotide sequence ID" value="NZ_AP022870.1"/>
</dbReference>
<name>A0A6F8Y4Q8_9ACTN</name>
<evidence type="ECO:0000313" key="3">
    <source>
        <dbReference type="Proteomes" id="UP000502508"/>
    </source>
</evidence>
<dbReference type="Proteomes" id="UP000502508">
    <property type="component" value="Chromosome"/>
</dbReference>
<reference evidence="2 3" key="2">
    <citation type="submission" date="2020-03" db="EMBL/GenBank/DDBJ databases">
        <authorList>
            <person name="Ichikawa N."/>
            <person name="Kimura A."/>
            <person name="Kitahashi Y."/>
            <person name="Uohara A."/>
        </authorList>
    </citation>
    <scope>NUCLEOTIDE SEQUENCE [LARGE SCALE GENOMIC DNA]</scope>
    <source>
        <strain evidence="2 3">NBRC 107702</strain>
    </source>
</reference>